<reference evidence="2" key="1">
    <citation type="submission" date="2018-11" db="EMBL/GenBank/DDBJ databases">
        <authorList>
            <consortium name="Pathogen Informatics"/>
        </authorList>
    </citation>
    <scope>NUCLEOTIDE SEQUENCE</scope>
</reference>
<dbReference type="Proteomes" id="UP000784294">
    <property type="component" value="Unassembled WGS sequence"/>
</dbReference>
<name>A0A448WAH0_9PLAT</name>
<evidence type="ECO:0000256" key="1">
    <source>
        <dbReference type="SAM" id="MobiDB-lite"/>
    </source>
</evidence>
<protein>
    <submittedName>
        <fullName evidence="2">Uncharacterized protein</fullName>
    </submittedName>
</protein>
<proteinExistence type="predicted"/>
<evidence type="ECO:0000313" key="2">
    <source>
        <dbReference type="EMBL" id="VEL06887.1"/>
    </source>
</evidence>
<keyword evidence="3" id="KW-1185">Reference proteome</keyword>
<sequence>MQSGKLSQHPLPIHVAPPILDAFIHSTRLHFTSLHSAPIALLRRISHLHFLSPLRFPVRVLLTKPPHLTSPHLTSHLTPSRPPHHLTLSAPDSHGPTRTGHSQSFPILSVNLPKQAGLVNKSCRQVDLCADNDDDCMCQPLMSTTCVSGSFLLLQTAYGFVTATSYCMRSCQSRAPKFWRNLRFYLHTRCRCSSPLRRSLAPVTPQVENEVGDFLEFSQFHQLVDCISSSRPKKPS</sequence>
<comment type="caution">
    <text evidence="2">The sequence shown here is derived from an EMBL/GenBank/DDBJ whole genome shotgun (WGS) entry which is preliminary data.</text>
</comment>
<gene>
    <name evidence="2" type="ORF">PXEA_LOCUS327</name>
</gene>
<dbReference type="AlphaFoldDB" id="A0A448WAH0"/>
<accession>A0A448WAH0</accession>
<evidence type="ECO:0000313" key="3">
    <source>
        <dbReference type="Proteomes" id="UP000784294"/>
    </source>
</evidence>
<organism evidence="2 3">
    <name type="scientific">Protopolystoma xenopodis</name>
    <dbReference type="NCBI Taxonomy" id="117903"/>
    <lineage>
        <taxon>Eukaryota</taxon>
        <taxon>Metazoa</taxon>
        <taxon>Spiralia</taxon>
        <taxon>Lophotrochozoa</taxon>
        <taxon>Platyhelminthes</taxon>
        <taxon>Monogenea</taxon>
        <taxon>Polyopisthocotylea</taxon>
        <taxon>Polystomatidea</taxon>
        <taxon>Polystomatidae</taxon>
        <taxon>Protopolystoma</taxon>
    </lineage>
</organism>
<feature type="region of interest" description="Disordered" evidence="1">
    <location>
        <begin position="71"/>
        <end position="101"/>
    </location>
</feature>
<dbReference type="EMBL" id="CAAALY010000577">
    <property type="protein sequence ID" value="VEL06887.1"/>
    <property type="molecule type" value="Genomic_DNA"/>
</dbReference>